<dbReference type="EMBL" id="MLFR01000017">
    <property type="protein sequence ID" value="ORM68224.1"/>
    <property type="molecule type" value="Genomic_DNA"/>
</dbReference>
<dbReference type="InterPro" id="IPR011330">
    <property type="entry name" value="Glyco_hydro/deAcase_b/a-brl"/>
</dbReference>
<dbReference type="CDD" id="cd10936">
    <property type="entry name" value="CE4_DAC2"/>
    <property type="match status" value="1"/>
</dbReference>
<feature type="signal peptide" evidence="2">
    <location>
        <begin position="1"/>
        <end position="22"/>
    </location>
</feature>
<evidence type="ECO:0000313" key="3">
    <source>
        <dbReference type="EMBL" id="ORM68224.1"/>
    </source>
</evidence>
<gene>
    <name evidence="3" type="ORF">HA51_16005</name>
</gene>
<dbReference type="PANTHER" id="PTHR30105:SF2">
    <property type="entry name" value="DIVERGENT POLYSACCHARIDE DEACETYLASE SUPERFAMILY"/>
    <property type="match status" value="1"/>
</dbReference>
<dbReference type="GO" id="GO:0005975">
    <property type="term" value="P:carbohydrate metabolic process"/>
    <property type="evidence" value="ECO:0007669"/>
    <property type="project" value="InterPro"/>
</dbReference>
<sequence length="301" mass="33036">MFQPRKLSIALCALFFTLSAQAGKLSIVIDDFGYRPVEENKVLQMPAAISVAVLPNAPHAREMATKAHQGGHEVLIHLPMAPLSKQPLEKDTLTPEMSSEEIARIIRDATGKVPFAVGLNNHMGSKMTSSLSGMQKVMQVLNQYNYYFLDSMTIGNSQSIPASQGTHVKVLKRRVFLDDSQNEASIREQFTRAVKLAQRDGYAIAIGHPHPTTVRVLQQMLPTLPGDITLVRPSQLLNEPLHQGPGLRPATPTKPLPPKFSAPGVCKVRKPLPPVPQRRAVDLVIEKVSESPLIKQLGSLF</sequence>
<proteinExistence type="predicted"/>
<dbReference type="STRING" id="1076550.LH22_02850"/>
<dbReference type="Proteomes" id="UP000193558">
    <property type="component" value="Unassembled WGS sequence"/>
</dbReference>
<evidence type="ECO:0000313" key="4">
    <source>
        <dbReference type="Proteomes" id="UP000193558"/>
    </source>
</evidence>
<dbReference type="RefSeq" id="WP_084935709.1">
    <property type="nucleotide sequence ID" value="NZ_MLFR01000017.1"/>
</dbReference>
<dbReference type="InterPro" id="IPR006837">
    <property type="entry name" value="Divergent_DAC"/>
</dbReference>
<name>A0A1X1CV66_9GAMM</name>
<dbReference type="Gene3D" id="3.20.20.370">
    <property type="entry name" value="Glycoside hydrolase/deacetylase"/>
    <property type="match status" value="1"/>
</dbReference>
<keyword evidence="2" id="KW-0732">Signal</keyword>
<protein>
    <recommendedName>
        <fullName evidence="5">Divergent polysaccharide deacetylase family protein</fullName>
    </recommendedName>
</protein>
<accession>A0A1X1CV66</accession>
<comment type="caution">
    <text evidence="3">The sequence shown here is derived from an EMBL/GenBank/DDBJ whole genome shotgun (WGS) entry which is preliminary data.</text>
</comment>
<dbReference type="AlphaFoldDB" id="A0A1X1CV66"/>
<dbReference type="PANTHER" id="PTHR30105">
    <property type="entry name" value="UNCHARACTERIZED YIBQ-RELATED"/>
    <property type="match status" value="1"/>
</dbReference>
<evidence type="ECO:0000256" key="1">
    <source>
        <dbReference type="SAM" id="MobiDB-lite"/>
    </source>
</evidence>
<dbReference type="OrthoDB" id="9784811at2"/>
<feature type="chain" id="PRO_5012710344" description="Divergent polysaccharide deacetylase family protein" evidence="2">
    <location>
        <begin position="23"/>
        <end position="301"/>
    </location>
</feature>
<evidence type="ECO:0000256" key="2">
    <source>
        <dbReference type="SAM" id="SignalP"/>
    </source>
</evidence>
<dbReference type="Pfam" id="PF04748">
    <property type="entry name" value="Polysacc_deac_2"/>
    <property type="match status" value="1"/>
</dbReference>
<reference evidence="3 4" key="1">
    <citation type="journal article" date="2017" name="Antonie Van Leeuwenhoek">
        <title>Phylogenomic resolution of the bacterial genus Pantoea and its relationship with Erwinia and Tatumella.</title>
        <authorList>
            <person name="Palmer M."/>
            <person name="Steenkamp E.T."/>
            <person name="Coetzee M.P."/>
            <person name="Chan W.Y."/>
            <person name="van Zyl E."/>
            <person name="De Maayer P."/>
            <person name="Coutinho T.A."/>
            <person name="Blom J."/>
            <person name="Smits T.H."/>
            <person name="Duffy B."/>
            <person name="Venter S.N."/>
        </authorList>
    </citation>
    <scope>NUCLEOTIDE SEQUENCE [LARGE SCALE GENOMIC DNA]</scope>
    <source>
        <strain evidence="3 4">LMG 26275</strain>
    </source>
</reference>
<dbReference type="SUPFAM" id="SSF88713">
    <property type="entry name" value="Glycoside hydrolase/deacetylase"/>
    <property type="match status" value="1"/>
</dbReference>
<organism evidence="3 4">
    <name type="scientific">Pantoea rwandensis</name>
    <dbReference type="NCBI Taxonomy" id="1076550"/>
    <lineage>
        <taxon>Bacteria</taxon>
        <taxon>Pseudomonadati</taxon>
        <taxon>Pseudomonadota</taxon>
        <taxon>Gammaproteobacteria</taxon>
        <taxon>Enterobacterales</taxon>
        <taxon>Erwiniaceae</taxon>
        <taxon>Pantoea</taxon>
    </lineage>
</organism>
<evidence type="ECO:0008006" key="5">
    <source>
        <dbReference type="Google" id="ProtNLM"/>
    </source>
</evidence>
<feature type="region of interest" description="Disordered" evidence="1">
    <location>
        <begin position="240"/>
        <end position="259"/>
    </location>
</feature>